<reference evidence="2 4" key="1">
    <citation type="journal article" date="2011" name="Nature">
        <title>The Medicago genome provides insight into the evolution of rhizobial symbioses.</title>
        <authorList>
            <person name="Young N.D."/>
            <person name="Debelle F."/>
            <person name="Oldroyd G.E."/>
            <person name="Geurts R."/>
            <person name="Cannon S.B."/>
            <person name="Udvardi M.K."/>
            <person name="Benedito V.A."/>
            <person name="Mayer K.F."/>
            <person name="Gouzy J."/>
            <person name="Schoof H."/>
            <person name="Van de Peer Y."/>
            <person name="Proost S."/>
            <person name="Cook D.R."/>
            <person name="Meyers B.C."/>
            <person name="Spannagl M."/>
            <person name="Cheung F."/>
            <person name="De Mita S."/>
            <person name="Krishnakumar V."/>
            <person name="Gundlach H."/>
            <person name="Zhou S."/>
            <person name="Mudge J."/>
            <person name="Bharti A.K."/>
            <person name="Murray J.D."/>
            <person name="Naoumkina M.A."/>
            <person name="Rosen B."/>
            <person name="Silverstein K.A."/>
            <person name="Tang H."/>
            <person name="Rombauts S."/>
            <person name="Zhao P.X."/>
            <person name="Zhou P."/>
            <person name="Barbe V."/>
            <person name="Bardou P."/>
            <person name="Bechner M."/>
            <person name="Bellec A."/>
            <person name="Berger A."/>
            <person name="Berges H."/>
            <person name="Bidwell S."/>
            <person name="Bisseling T."/>
            <person name="Choisne N."/>
            <person name="Couloux A."/>
            <person name="Denny R."/>
            <person name="Deshpande S."/>
            <person name="Dai X."/>
            <person name="Doyle J.J."/>
            <person name="Dudez A.M."/>
            <person name="Farmer A.D."/>
            <person name="Fouteau S."/>
            <person name="Franken C."/>
            <person name="Gibelin C."/>
            <person name="Gish J."/>
            <person name="Goldstein S."/>
            <person name="Gonzalez A.J."/>
            <person name="Green P.J."/>
            <person name="Hallab A."/>
            <person name="Hartog M."/>
            <person name="Hua A."/>
            <person name="Humphray S.J."/>
            <person name="Jeong D.H."/>
            <person name="Jing Y."/>
            <person name="Jocker A."/>
            <person name="Kenton S.M."/>
            <person name="Kim D.J."/>
            <person name="Klee K."/>
            <person name="Lai H."/>
            <person name="Lang C."/>
            <person name="Lin S."/>
            <person name="Macmil S.L."/>
            <person name="Magdelenat G."/>
            <person name="Matthews L."/>
            <person name="McCorrison J."/>
            <person name="Monaghan E.L."/>
            <person name="Mun J.H."/>
            <person name="Najar F.Z."/>
            <person name="Nicholson C."/>
            <person name="Noirot C."/>
            <person name="O'Bleness M."/>
            <person name="Paule C.R."/>
            <person name="Poulain J."/>
            <person name="Prion F."/>
            <person name="Qin B."/>
            <person name="Qu C."/>
            <person name="Retzel E.F."/>
            <person name="Riddle C."/>
            <person name="Sallet E."/>
            <person name="Samain S."/>
            <person name="Samson N."/>
            <person name="Sanders I."/>
            <person name="Saurat O."/>
            <person name="Scarpelli C."/>
            <person name="Schiex T."/>
            <person name="Segurens B."/>
            <person name="Severin A.J."/>
            <person name="Sherrier D.J."/>
            <person name="Shi R."/>
            <person name="Sims S."/>
            <person name="Singer S.R."/>
            <person name="Sinharoy S."/>
            <person name="Sterck L."/>
            <person name="Viollet A."/>
            <person name="Wang B.B."/>
            <person name="Wang K."/>
            <person name="Wang M."/>
            <person name="Wang X."/>
            <person name="Warfsmann J."/>
            <person name="Weissenbach J."/>
            <person name="White D.D."/>
            <person name="White J.D."/>
            <person name="Wiley G.B."/>
            <person name="Wincker P."/>
            <person name="Xing Y."/>
            <person name="Yang L."/>
            <person name="Yao Z."/>
            <person name="Ying F."/>
            <person name="Zhai J."/>
            <person name="Zhou L."/>
            <person name="Zuber A."/>
            <person name="Denarie J."/>
            <person name="Dixon R.A."/>
            <person name="May G.D."/>
            <person name="Schwartz D.C."/>
            <person name="Rogers J."/>
            <person name="Quetier F."/>
            <person name="Town C.D."/>
            <person name="Roe B.A."/>
        </authorList>
    </citation>
    <scope>NUCLEOTIDE SEQUENCE [LARGE SCALE GENOMIC DNA]</scope>
    <source>
        <strain evidence="2">A17</strain>
        <strain evidence="3 4">cv. Jemalong A17</strain>
    </source>
</reference>
<reference evidence="3" key="3">
    <citation type="submission" date="2015-04" db="UniProtKB">
        <authorList>
            <consortium name="EnsemblPlants"/>
        </authorList>
    </citation>
    <scope>IDENTIFICATION</scope>
    <source>
        <strain evidence="3">cv. Jemalong A17</strain>
    </source>
</reference>
<reference evidence="2 4" key="2">
    <citation type="journal article" date="2014" name="BMC Genomics">
        <title>An improved genome release (version Mt4.0) for the model legume Medicago truncatula.</title>
        <authorList>
            <person name="Tang H."/>
            <person name="Krishnakumar V."/>
            <person name="Bidwell S."/>
            <person name="Rosen B."/>
            <person name="Chan A."/>
            <person name="Zhou S."/>
            <person name="Gentzbittel L."/>
            <person name="Childs K.L."/>
            <person name="Yandell M."/>
            <person name="Gundlach H."/>
            <person name="Mayer K.F."/>
            <person name="Schwartz D.C."/>
            <person name="Town C.D."/>
        </authorList>
    </citation>
    <scope>GENOME REANNOTATION</scope>
    <source>
        <strain evidence="2">A17</strain>
        <strain evidence="3 4">cv. Jemalong A17</strain>
    </source>
</reference>
<name>A0A072UYQ5_MEDTR</name>
<feature type="compositionally biased region" description="Polar residues" evidence="1">
    <location>
        <begin position="85"/>
        <end position="101"/>
    </location>
</feature>
<dbReference type="EnsemblPlants" id="KEH34707">
    <property type="protein sequence ID" value="KEH34707"/>
    <property type="gene ID" value="MTR_3g067865"/>
</dbReference>
<dbReference type="HOGENOM" id="CLU_2295859_0_0_1"/>
<accession>A0A072UYQ5</accession>
<dbReference type="EMBL" id="CM001219">
    <property type="protein sequence ID" value="KEH34707.1"/>
    <property type="molecule type" value="Genomic_DNA"/>
</dbReference>
<proteinExistence type="predicted"/>
<keyword evidence="4" id="KW-1185">Reference proteome</keyword>
<organism evidence="2 4">
    <name type="scientific">Medicago truncatula</name>
    <name type="common">Barrel medic</name>
    <name type="synonym">Medicago tribuloides</name>
    <dbReference type="NCBI Taxonomy" id="3880"/>
    <lineage>
        <taxon>Eukaryota</taxon>
        <taxon>Viridiplantae</taxon>
        <taxon>Streptophyta</taxon>
        <taxon>Embryophyta</taxon>
        <taxon>Tracheophyta</taxon>
        <taxon>Spermatophyta</taxon>
        <taxon>Magnoliopsida</taxon>
        <taxon>eudicotyledons</taxon>
        <taxon>Gunneridae</taxon>
        <taxon>Pentapetalae</taxon>
        <taxon>rosids</taxon>
        <taxon>fabids</taxon>
        <taxon>Fabales</taxon>
        <taxon>Fabaceae</taxon>
        <taxon>Papilionoideae</taxon>
        <taxon>50 kb inversion clade</taxon>
        <taxon>NPAAA clade</taxon>
        <taxon>Hologalegina</taxon>
        <taxon>IRL clade</taxon>
        <taxon>Trifolieae</taxon>
        <taxon>Medicago</taxon>
    </lineage>
</organism>
<protein>
    <submittedName>
        <fullName evidence="2 3">Uncharacterized protein</fullName>
    </submittedName>
</protein>
<evidence type="ECO:0000256" key="1">
    <source>
        <dbReference type="SAM" id="MobiDB-lite"/>
    </source>
</evidence>
<dbReference type="AlphaFoldDB" id="A0A072UYQ5"/>
<evidence type="ECO:0000313" key="4">
    <source>
        <dbReference type="Proteomes" id="UP000002051"/>
    </source>
</evidence>
<feature type="region of interest" description="Disordered" evidence="1">
    <location>
        <begin position="73"/>
        <end position="101"/>
    </location>
</feature>
<sequence>MIVSKKVNQRQMKLIISKGEMELVEVREKKLKICGFHLYGCLAAAQLQQTHHFSENQKTSSSSYNQAFAVRTESLKQHKSVPRPKQNQAKNKTTTLDKTNF</sequence>
<gene>
    <name evidence="2" type="ordered locus">MTR_3g067865</name>
</gene>
<evidence type="ECO:0000313" key="3">
    <source>
        <dbReference type="EnsemblPlants" id="KEH34707"/>
    </source>
</evidence>
<evidence type="ECO:0000313" key="2">
    <source>
        <dbReference type="EMBL" id="KEH34707.1"/>
    </source>
</evidence>
<dbReference type="Proteomes" id="UP000002051">
    <property type="component" value="Chromosome 3"/>
</dbReference>